<dbReference type="EMBL" id="FUEG01000003">
    <property type="protein sequence ID" value="SJL01325.1"/>
    <property type="molecule type" value="Genomic_DNA"/>
</dbReference>
<reference evidence="3" key="1">
    <citation type="journal article" date="2017" name="Nat. Ecol. Evol.">
        <title>Genome expansion and lineage-specific genetic innovations in the forest pathogenic fungi Armillaria.</title>
        <authorList>
            <person name="Sipos G."/>
            <person name="Prasanna A.N."/>
            <person name="Walter M.C."/>
            <person name="O'Connor E."/>
            <person name="Balint B."/>
            <person name="Krizsan K."/>
            <person name="Kiss B."/>
            <person name="Hess J."/>
            <person name="Varga T."/>
            <person name="Slot J."/>
            <person name="Riley R."/>
            <person name="Boka B."/>
            <person name="Rigling D."/>
            <person name="Barry K."/>
            <person name="Lee J."/>
            <person name="Mihaltcheva S."/>
            <person name="LaButti K."/>
            <person name="Lipzen A."/>
            <person name="Waldron R."/>
            <person name="Moloney N.M."/>
            <person name="Sperisen C."/>
            <person name="Kredics L."/>
            <person name="Vagvoelgyi C."/>
            <person name="Patrignani A."/>
            <person name="Fitzpatrick D."/>
            <person name="Nagy I."/>
            <person name="Doyle S."/>
            <person name="Anderson J.B."/>
            <person name="Grigoriev I.V."/>
            <person name="Gueldener U."/>
            <person name="Muensterkoetter M."/>
            <person name="Nagy L.G."/>
        </authorList>
    </citation>
    <scope>NUCLEOTIDE SEQUENCE [LARGE SCALE GENOMIC DNA]</scope>
    <source>
        <strain evidence="3">C18/9</strain>
    </source>
</reference>
<feature type="region of interest" description="Disordered" evidence="1">
    <location>
        <begin position="31"/>
        <end position="62"/>
    </location>
</feature>
<name>A0A284QY47_ARMOS</name>
<protein>
    <submittedName>
        <fullName evidence="2">Uncharacterized protein</fullName>
    </submittedName>
</protein>
<accession>A0A284QY47</accession>
<evidence type="ECO:0000256" key="1">
    <source>
        <dbReference type="SAM" id="MobiDB-lite"/>
    </source>
</evidence>
<keyword evidence="3" id="KW-1185">Reference proteome</keyword>
<dbReference type="Proteomes" id="UP000219338">
    <property type="component" value="Unassembled WGS sequence"/>
</dbReference>
<proteinExistence type="predicted"/>
<dbReference type="AlphaFoldDB" id="A0A284QY47"/>
<sequence length="109" mass="12324">MPKVAMIEVPDKEDDTFFRIHQAKVAVTDADVCRPSPKQKSPHGDEAECPTGNDAPASQDWKAAKHMPPIVAPQEWLKPFKTKWTWRAIKDAKNESAARAILLNWIHKI</sequence>
<dbReference type="STRING" id="47428.A0A284QY47"/>
<evidence type="ECO:0000313" key="3">
    <source>
        <dbReference type="Proteomes" id="UP000219338"/>
    </source>
</evidence>
<organism evidence="2 3">
    <name type="scientific">Armillaria ostoyae</name>
    <name type="common">Armillaria root rot fungus</name>
    <dbReference type="NCBI Taxonomy" id="47428"/>
    <lineage>
        <taxon>Eukaryota</taxon>
        <taxon>Fungi</taxon>
        <taxon>Dikarya</taxon>
        <taxon>Basidiomycota</taxon>
        <taxon>Agaricomycotina</taxon>
        <taxon>Agaricomycetes</taxon>
        <taxon>Agaricomycetidae</taxon>
        <taxon>Agaricales</taxon>
        <taxon>Marasmiineae</taxon>
        <taxon>Physalacriaceae</taxon>
        <taxon>Armillaria</taxon>
    </lineage>
</organism>
<evidence type="ECO:0000313" key="2">
    <source>
        <dbReference type="EMBL" id="SJL01325.1"/>
    </source>
</evidence>
<gene>
    <name evidence="2" type="ORF">ARMOST_04645</name>
</gene>